<dbReference type="AlphaFoldDB" id="A0A6J4RZQ9"/>
<organism evidence="2">
    <name type="scientific">uncultured Solirubrobacteraceae bacterium</name>
    <dbReference type="NCBI Taxonomy" id="1162706"/>
    <lineage>
        <taxon>Bacteria</taxon>
        <taxon>Bacillati</taxon>
        <taxon>Actinomycetota</taxon>
        <taxon>Thermoleophilia</taxon>
        <taxon>Solirubrobacterales</taxon>
        <taxon>Solirubrobacteraceae</taxon>
        <taxon>environmental samples</taxon>
    </lineage>
</organism>
<feature type="compositionally biased region" description="Basic residues" evidence="1">
    <location>
        <begin position="1"/>
        <end position="27"/>
    </location>
</feature>
<protein>
    <submittedName>
        <fullName evidence="2">Uncharacterized protein</fullName>
    </submittedName>
</protein>
<proteinExistence type="predicted"/>
<evidence type="ECO:0000313" key="2">
    <source>
        <dbReference type="EMBL" id="CAA9479319.1"/>
    </source>
</evidence>
<feature type="compositionally biased region" description="Basic residues" evidence="1">
    <location>
        <begin position="56"/>
        <end position="72"/>
    </location>
</feature>
<evidence type="ECO:0000256" key="1">
    <source>
        <dbReference type="SAM" id="MobiDB-lite"/>
    </source>
</evidence>
<feature type="non-terminal residue" evidence="2">
    <location>
        <position position="111"/>
    </location>
</feature>
<feature type="compositionally biased region" description="Low complexity" evidence="1">
    <location>
        <begin position="31"/>
        <end position="43"/>
    </location>
</feature>
<feature type="region of interest" description="Disordered" evidence="1">
    <location>
        <begin position="1"/>
        <end position="98"/>
    </location>
</feature>
<accession>A0A6J4RZQ9</accession>
<reference evidence="2" key="1">
    <citation type="submission" date="2020-02" db="EMBL/GenBank/DDBJ databases">
        <authorList>
            <person name="Meier V. D."/>
        </authorList>
    </citation>
    <scope>NUCLEOTIDE SEQUENCE</scope>
    <source>
        <strain evidence="2">AVDCRST_MAG69</strain>
    </source>
</reference>
<name>A0A6J4RZQ9_9ACTN</name>
<sequence length="111" mass="12478">GRRLPFRAEHRGRRGRAQGLRGVRHDRRPAGRAGARTTAGVPRPRLRAPGPERPGLHRLHRPRRDHRPRSARPARGLRALDRPRTSTRPKGVRGDDAVRVVAVPGGSFRRL</sequence>
<gene>
    <name evidence="2" type="ORF">AVDCRST_MAG69-671</name>
</gene>
<feature type="non-terminal residue" evidence="2">
    <location>
        <position position="1"/>
    </location>
</feature>
<dbReference type="EMBL" id="CADCVP010000090">
    <property type="protein sequence ID" value="CAA9479319.1"/>
    <property type="molecule type" value="Genomic_DNA"/>
</dbReference>